<gene>
    <name evidence="2" type="ORF">HU200_004021</name>
</gene>
<dbReference type="Proteomes" id="UP000636709">
    <property type="component" value="Unassembled WGS sequence"/>
</dbReference>
<name>A0A835FVL3_9POAL</name>
<evidence type="ECO:0000313" key="2">
    <source>
        <dbReference type="EMBL" id="KAF8775887.1"/>
    </source>
</evidence>
<dbReference type="AlphaFoldDB" id="A0A835FVL3"/>
<dbReference type="EMBL" id="JACEFO010000268">
    <property type="protein sequence ID" value="KAF8775887.1"/>
    <property type="molecule type" value="Genomic_DNA"/>
</dbReference>
<keyword evidence="3" id="KW-1185">Reference proteome</keyword>
<protein>
    <submittedName>
        <fullName evidence="2">Uncharacterized protein</fullName>
    </submittedName>
</protein>
<sequence length="431" mass="50591">MEPQEWRPFEISPASYRGFPALLDEMIERAGLNTKAVYQGKVQGSEEEGQAIVTVRIGADPMVPEFKGTIVRAQEEGTANAIQTAAREAVRWVHAEIGERLEDTPYRYLPQALFTQKHLAENVRRYHRDALAEPEEQLRVAARCIHAMDRELHRRDQDVGMLRREKEELKKKMDQLAKEKAELVQSNLQFSKEKKILVDEVMAGSLRQHELEEEMEEQHKTFKIHLDDLTRRKRRALAARNKAFQKLQTYREVTDEEIQELIAELQELVNLNNQKAHAIRQLMTMDLTVRVTYQTRIAKVKEELEERIQELGRKSTQLRETVGYLDTMDAELIRTEEELEYHRQEARRLRDLEAWVLAEYKDGEQQEVEPAPALKKPRRDDPFLRYFWGPGSEVHLEEYDRACAQRAQEEQETDQYGLGPRQRCKIPRIIL</sequence>
<reference evidence="2" key="1">
    <citation type="submission" date="2020-07" db="EMBL/GenBank/DDBJ databases">
        <title>Genome sequence and genetic diversity analysis of an under-domesticated orphan crop, white fonio (Digitaria exilis).</title>
        <authorList>
            <person name="Bennetzen J.L."/>
            <person name="Chen S."/>
            <person name="Ma X."/>
            <person name="Wang X."/>
            <person name="Yssel A.E.J."/>
            <person name="Chaluvadi S.R."/>
            <person name="Johnson M."/>
            <person name="Gangashetty P."/>
            <person name="Hamidou F."/>
            <person name="Sanogo M.D."/>
            <person name="Zwaenepoel A."/>
            <person name="Wallace J."/>
            <person name="Van De Peer Y."/>
            <person name="Van Deynze A."/>
        </authorList>
    </citation>
    <scope>NUCLEOTIDE SEQUENCE</scope>
    <source>
        <tissue evidence="2">Leaves</tissue>
    </source>
</reference>
<accession>A0A835FVL3</accession>
<keyword evidence="1" id="KW-0175">Coiled coil</keyword>
<feature type="coiled-coil region" evidence="1">
    <location>
        <begin position="159"/>
        <end position="352"/>
    </location>
</feature>
<organism evidence="2 3">
    <name type="scientific">Digitaria exilis</name>
    <dbReference type="NCBI Taxonomy" id="1010633"/>
    <lineage>
        <taxon>Eukaryota</taxon>
        <taxon>Viridiplantae</taxon>
        <taxon>Streptophyta</taxon>
        <taxon>Embryophyta</taxon>
        <taxon>Tracheophyta</taxon>
        <taxon>Spermatophyta</taxon>
        <taxon>Magnoliopsida</taxon>
        <taxon>Liliopsida</taxon>
        <taxon>Poales</taxon>
        <taxon>Poaceae</taxon>
        <taxon>PACMAD clade</taxon>
        <taxon>Panicoideae</taxon>
        <taxon>Panicodae</taxon>
        <taxon>Paniceae</taxon>
        <taxon>Anthephorinae</taxon>
        <taxon>Digitaria</taxon>
    </lineage>
</organism>
<evidence type="ECO:0000313" key="3">
    <source>
        <dbReference type="Proteomes" id="UP000636709"/>
    </source>
</evidence>
<evidence type="ECO:0000256" key="1">
    <source>
        <dbReference type="SAM" id="Coils"/>
    </source>
</evidence>
<comment type="caution">
    <text evidence="2">The sequence shown here is derived from an EMBL/GenBank/DDBJ whole genome shotgun (WGS) entry which is preliminary data.</text>
</comment>
<proteinExistence type="predicted"/>